<proteinExistence type="predicted"/>
<evidence type="ECO:0000313" key="2">
    <source>
        <dbReference type="Proteomes" id="UP000708208"/>
    </source>
</evidence>
<evidence type="ECO:0000313" key="1">
    <source>
        <dbReference type="EMBL" id="CAG7834332.1"/>
    </source>
</evidence>
<dbReference type="AlphaFoldDB" id="A0A8J2LEE4"/>
<reference evidence="1" key="1">
    <citation type="submission" date="2021-06" db="EMBL/GenBank/DDBJ databases">
        <authorList>
            <person name="Hodson N. C."/>
            <person name="Mongue J. A."/>
            <person name="Jaron S. K."/>
        </authorList>
    </citation>
    <scope>NUCLEOTIDE SEQUENCE</scope>
</reference>
<keyword evidence="2" id="KW-1185">Reference proteome</keyword>
<protein>
    <submittedName>
        <fullName evidence="1">Uncharacterized protein</fullName>
    </submittedName>
</protein>
<accession>A0A8J2LEE4</accession>
<gene>
    <name evidence="1" type="ORF">AFUS01_LOCUS43848</name>
</gene>
<name>A0A8J2LEE4_9HEXA</name>
<sequence length="98" mass="11532">MNLSINFDCLSQLMRWIFTWRVYVGAVDVDGFNGFCLGPPGLIEKRNVTSRKCESLCEVITFRAELRQFPSLQFQFVSDFRDGMKNKWNRRDRTVNSK</sequence>
<comment type="caution">
    <text evidence="1">The sequence shown here is derived from an EMBL/GenBank/DDBJ whole genome shotgun (WGS) entry which is preliminary data.</text>
</comment>
<dbReference type="EMBL" id="CAJVCH010570195">
    <property type="protein sequence ID" value="CAG7834332.1"/>
    <property type="molecule type" value="Genomic_DNA"/>
</dbReference>
<dbReference type="Proteomes" id="UP000708208">
    <property type="component" value="Unassembled WGS sequence"/>
</dbReference>
<organism evidence="1 2">
    <name type="scientific">Allacma fusca</name>
    <dbReference type="NCBI Taxonomy" id="39272"/>
    <lineage>
        <taxon>Eukaryota</taxon>
        <taxon>Metazoa</taxon>
        <taxon>Ecdysozoa</taxon>
        <taxon>Arthropoda</taxon>
        <taxon>Hexapoda</taxon>
        <taxon>Collembola</taxon>
        <taxon>Symphypleona</taxon>
        <taxon>Sminthuridae</taxon>
        <taxon>Allacma</taxon>
    </lineage>
</organism>